<dbReference type="Gene3D" id="1.20.1250.20">
    <property type="entry name" value="MFS general substrate transporter like domains"/>
    <property type="match status" value="1"/>
</dbReference>
<protein>
    <recommendedName>
        <fullName evidence="4">Major facilitator superfamily (MFS) profile domain-containing protein</fullName>
    </recommendedName>
</protein>
<keyword evidence="3" id="KW-0812">Transmembrane</keyword>
<proteinExistence type="predicted"/>
<dbReference type="GO" id="GO:0016020">
    <property type="term" value="C:membrane"/>
    <property type="evidence" value="ECO:0007669"/>
    <property type="project" value="UniProtKB-SubCell"/>
</dbReference>
<keyword evidence="3" id="KW-0472">Membrane</keyword>
<feature type="transmembrane region" description="Helical" evidence="3">
    <location>
        <begin position="137"/>
        <end position="156"/>
    </location>
</feature>
<dbReference type="KEGG" id="pfj:MYCFIDRAFT_158198"/>
<feature type="transmembrane region" description="Helical" evidence="3">
    <location>
        <begin position="207"/>
        <end position="235"/>
    </location>
</feature>
<dbReference type="VEuPathDB" id="FungiDB:MYCFIDRAFT_158198"/>
<accession>M2ZYX1</accession>
<comment type="subcellular location">
    <subcellularLocation>
        <location evidence="1">Membrane</location>
        <topology evidence="1">Multi-pass membrane protein</topology>
    </subcellularLocation>
</comment>
<dbReference type="OrthoDB" id="2105912at2759"/>
<dbReference type="InterPro" id="IPR020846">
    <property type="entry name" value="MFS_dom"/>
</dbReference>
<dbReference type="GO" id="GO:0022857">
    <property type="term" value="F:transmembrane transporter activity"/>
    <property type="evidence" value="ECO:0007669"/>
    <property type="project" value="InterPro"/>
</dbReference>
<dbReference type="Pfam" id="PF07690">
    <property type="entry name" value="MFS_1"/>
    <property type="match status" value="1"/>
</dbReference>
<feature type="transmembrane region" description="Helical" evidence="3">
    <location>
        <begin position="255"/>
        <end position="276"/>
    </location>
</feature>
<evidence type="ECO:0000256" key="1">
    <source>
        <dbReference type="ARBA" id="ARBA00004141"/>
    </source>
</evidence>
<dbReference type="EMBL" id="KB446566">
    <property type="protein sequence ID" value="EME77331.1"/>
    <property type="molecule type" value="Genomic_DNA"/>
</dbReference>
<keyword evidence="6" id="KW-1185">Reference proteome</keyword>
<evidence type="ECO:0000256" key="2">
    <source>
        <dbReference type="SAM" id="MobiDB-lite"/>
    </source>
</evidence>
<dbReference type="PANTHER" id="PTHR42910:SF1">
    <property type="entry name" value="MAJOR FACILITATOR SUPERFAMILY (MFS) PROFILE DOMAIN-CONTAINING PROTEIN"/>
    <property type="match status" value="1"/>
</dbReference>
<feature type="region of interest" description="Disordered" evidence="2">
    <location>
        <begin position="437"/>
        <end position="493"/>
    </location>
</feature>
<evidence type="ECO:0000256" key="3">
    <source>
        <dbReference type="SAM" id="Phobius"/>
    </source>
</evidence>
<feature type="transmembrane region" description="Helical" evidence="3">
    <location>
        <begin position="104"/>
        <end position="125"/>
    </location>
</feature>
<feature type="transmembrane region" description="Helical" evidence="3">
    <location>
        <begin position="283"/>
        <end position="306"/>
    </location>
</feature>
<dbReference type="GeneID" id="19331937"/>
<evidence type="ECO:0000313" key="5">
    <source>
        <dbReference type="EMBL" id="EME77331.1"/>
    </source>
</evidence>
<feature type="domain" description="Major facilitator superfamily (MFS) profile" evidence="4">
    <location>
        <begin position="12"/>
        <end position="396"/>
    </location>
</feature>
<feature type="transmembrane region" description="Helical" evidence="3">
    <location>
        <begin position="168"/>
        <end position="187"/>
    </location>
</feature>
<dbReference type="RefSeq" id="XP_007932095.1">
    <property type="nucleotide sequence ID" value="XM_007933904.1"/>
</dbReference>
<dbReference type="eggNOG" id="ENOG502QUXC">
    <property type="taxonomic scope" value="Eukaryota"/>
</dbReference>
<dbReference type="Proteomes" id="UP000016932">
    <property type="component" value="Unassembled WGS sequence"/>
</dbReference>
<dbReference type="InterPro" id="IPR036259">
    <property type="entry name" value="MFS_trans_sf"/>
</dbReference>
<dbReference type="AlphaFoldDB" id="M2ZYX1"/>
<dbReference type="CDD" id="cd17324">
    <property type="entry name" value="MFS_NepI_like"/>
    <property type="match status" value="1"/>
</dbReference>
<keyword evidence="3" id="KW-1133">Transmembrane helix</keyword>
<name>M2ZYX1_PSEFD</name>
<reference evidence="5 6" key="1">
    <citation type="journal article" date="2012" name="PLoS Pathog.">
        <title>Diverse lifestyles and strategies of plant pathogenesis encoded in the genomes of eighteen Dothideomycetes fungi.</title>
        <authorList>
            <person name="Ohm R.A."/>
            <person name="Feau N."/>
            <person name="Henrissat B."/>
            <person name="Schoch C.L."/>
            <person name="Horwitz B.A."/>
            <person name="Barry K.W."/>
            <person name="Condon B.J."/>
            <person name="Copeland A.C."/>
            <person name="Dhillon B."/>
            <person name="Glaser F."/>
            <person name="Hesse C.N."/>
            <person name="Kosti I."/>
            <person name="LaButti K."/>
            <person name="Lindquist E.A."/>
            <person name="Lucas S."/>
            <person name="Salamov A.A."/>
            <person name="Bradshaw R.E."/>
            <person name="Ciuffetti L."/>
            <person name="Hamelin R.C."/>
            <person name="Kema G.H.J."/>
            <person name="Lawrence C."/>
            <person name="Scott J.A."/>
            <person name="Spatafora J.W."/>
            <person name="Turgeon B.G."/>
            <person name="de Wit P.J.G.M."/>
            <person name="Zhong S."/>
            <person name="Goodwin S.B."/>
            <person name="Grigoriev I.V."/>
        </authorList>
    </citation>
    <scope>NUCLEOTIDE SEQUENCE [LARGE SCALE GENOMIC DNA]</scope>
    <source>
        <strain evidence="5 6">CIRAD86</strain>
    </source>
</reference>
<dbReference type="InterPro" id="IPR011701">
    <property type="entry name" value="MFS"/>
</dbReference>
<gene>
    <name evidence="5" type="ORF">MYCFIDRAFT_158198</name>
</gene>
<feature type="transmembrane region" description="Helical" evidence="3">
    <location>
        <begin position="52"/>
        <end position="69"/>
    </location>
</feature>
<feature type="transmembrane region" description="Helical" evidence="3">
    <location>
        <begin position="81"/>
        <end position="98"/>
    </location>
</feature>
<evidence type="ECO:0000313" key="6">
    <source>
        <dbReference type="Proteomes" id="UP000016932"/>
    </source>
</evidence>
<dbReference type="HOGENOM" id="CLU_001265_23_3_1"/>
<organism evidence="5 6">
    <name type="scientific">Pseudocercospora fijiensis (strain CIRAD86)</name>
    <name type="common">Black leaf streak disease fungus</name>
    <name type="synonym">Mycosphaerella fijiensis</name>
    <dbReference type="NCBI Taxonomy" id="383855"/>
    <lineage>
        <taxon>Eukaryota</taxon>
        <taxon>Fungi</taxon>
        <taxon>Dikarya</taxon>
        <taxon>Ascomycota</taxon>
        <taxon>Pezizomycotina</taxon>
        <taxon>Dothideomycetes</taxon>
        <taxon>Dothideomycetidae</taxon>
        <taxon>Mycosphaerellales</taxon>
        <taxon>Mycosphaerellaceae</taxon>
        <taxon>Pseudocercospora</taxon>
    </lineage>
</organism>
<dbReference type="PANTHER" id="PTHR42910">
    <property type="entry name" value="TRANSPORTER SCO4007-RELATED"/>
    <property type="match status" value="1"/>
</dbReference>
<feature type="transmembrane region" description="Helical" evidence="3">
    <location>
        <begin position="12"/>
        <end position="32"/>
    </location>
</feature>
<dbReference type="SUPFAM" id="SSF103473">
    <property type="entry name" value="MFS general substrate transporter"/>
    <property type="match status" value="1"/>
</dbReference>
<feature type="compositionally biased region" description="Basic and acidic residues" evidence="2">
    <location>
        <begin position="479"/>
        <end position="493"/>
    </location>
</feature>
<evidence type="ECO:0000259" key="4">
    <source>
        <dbReference type="PROSITE" id="PS50850"/>
    </source>
</evidence>
<sequence length="493" mass="53940">MHYDASNPPRFSIWLNILFAFAGAFTVANLYYNHPILNILAHDFGVEYVQVSQIPTLAQAGYAVGLLFLCPLGDMLRRRPFVLSLVFFTATMCIGLAATSSIQVFSAIQFITAVTTVTPQLMMPLVGDLAPPNRRAFALSIVTTGLMLGILVARLLSGVVTQYTSWRTIYWMSVGLQYLIFLLLWCFMPDYPATNPGRLGPKTYVKILWSILVMLTKHPVLVQACVISFFVSATFTNFWTVLTFLLAGPPYHYDAVVIGLFALVGIAGMCLGPFYAKVVIDRFVPLFTVLLGMGWCMLGICLGTYAGTFTVAGPILQAFFQDFGMQTTQIANRSAIYSVEPKGKNRVNTAFMVFTFAGQLTGTAVGAHLYERGGWIASGSYSVGSIGVAILVTLARGPWEEGWVGWHGGWSIWKKSKTSADGKVTEVDTPEAAAQLDDAEKAVHKDLHQHHHGHDSQDQVNSVDAEKSIEMGAAEDVDDRSAKSKEDEISAAR</sequence>
<dbReference type="PROSITE" id="PS50850">
    <property type="entry name" value="MFS"/>
    <property type="match status" value="1"/>
</dbReference>